<dbReference type="InterPro" id="IPR052894">
    <property type="entry name" value="AsmA-related"/>
</dbReference>
<evidence type="ECO:0000259" key="3">
    <source>
        <dbReference type="Pfam" id="PF05170"/>
    </source>
</evidence>
<dbReference type="EMBL" id="JAVDWV010000012">
    <property type="protein sequence ID" value="MDR7155966.1"/>
    <property type="molecule type" value="Genomic_DNA"/>
</dbReference>
<feature type="region of interest" description="Disordered" evidence="1">
    <location>
        <begin position="687"/>
        <end position="729"/>
    </location>
</feature>
<dbReference type="InterPro" id="IPR007844">
    <property type="entry name" value="AsmA"/>
</dbReference>
<dbReference type="PANTHER" id="PTHR30441:SF9">
    <property type="entry name" value="ASMA FAMILY PROTEIN YHJG"/>
    <property type="match status" value="1"/>
</dbReference>
<reference evidence="4 5" key="1">
    <citation type="submission" date="2023-07" db="EMBL/GenBank/DDBJ databases">
        <title>Sorghum-associated microbial communities from plants grown in Nebraska, USA.</title>
        <authorList>
            <person name="Schachtman D."/>
        </authorList>
    </citation>
    <scope>NUCLEOTIDE SEQUENCE [LARGE SCALE GENOMIC DNA]</scope>
    <source>
        <strain evidence="4 5">4256</strain>
    </source>
</reference>
<organism evidence="4 5">
    <name type="scientific">Sphingobium xenophagum</name>
    <dbReference type="NCBI Taxonomy" id="121428"/>
    <lineage>
        <taxon>Bacteria</taxon>
        <taxon>Pseudomonadati</taxon>
        <taxon>Pseudomonadota</taxon>
        <taxon>Alphaproteobacteria</taxon>
        <taxon>Sphingomonadales</taxon>
        <taxon>Sphingomonadaceae</taxon>
        <taxon>Sphingobium</taxon>
    </lineage>
</organism>
<dbReference type="PANTHER" id="PTHR30441">
    <property type="entry name" value="DUF748 DOMAIN-CONTAINING PROTEIN"/>
    <property type="match status" value="1"/>
</dbReference>
<keyword evidence="2" id="KW-1133">Transmembrane helix</keyword>
<evidence type="ECO:0000313" key="5">
    <source>
        <dbReference type="Proteomes" id="UP001267638"/>
    </source>
</evidence>
<evidence type="ECO:0000256" key="2">
    <source>
        <dbReference type="SAM" id="Phobius"/>
    </source>
</evidence>
<feature type="transmembrane region" description="Helical" evidence="2">
    <location>
        <begin position="45"/>
        <end position="66"/>
    </location>
</feature>
<name>A0ABU1X319_SPHXE</name>
<gene>
    <name evidence="4" type="ORF">J2W40_002802</name>
</gene>
<evidence type="ECO:0000256" key="1">
    <source>
        <dbReference type="SAM" id="MobiDB-lite"/>
    </source>
</evidence>
<evidence type="ECO:0000313" key="4">
    <source>
        <dbReference type="EMBL" id="MDR7155966.1"/>
    </source>
</evidence>
<feature type="domain" description="AsmA" evidence="3">
    <location>
        <begin position="326"/>
        <end position="535"/>
    </location>
</feature>
<protein>
    <submittedName>
        <fullName evidence="4">Uncharacterized protein involved in outer membrane biogenesis</fullName>
    </submittedName>
</protein>
<accession>A0ABU1X319</accession>
<keyword evidence="2" id="KW-0812">Transmembrane</keyword>
<feature type="domain" description="AsmA" evidence="3">
    <location>
        <begin position="51"/>
        <end position="177"/>
    </location>
</feature>
<sequence length="729" mass="79460">MTRWRVERAMVDAEPEMTERPTAGRGAAVRRHATRARERWRRLPLPVKILLSILGFLFAIWLILFITKGRFLKRPFEQIVSSQLERDVRVGGDFQLYFAPFTIKLLAEKARIANLPWASQPDLFRADLIDARIAPFSLLFGDRARLSWLELRNGAVDLEWSRDHKQNTWTLGDPNSDGEPMTWPLIRQARLAGTTLRYRDPQMQLNADIGFETVRAKDTRFASDVRLSGTGNMRGKPFDLKGSLLSPNATVSGGKNSLVLRAEAGATVVDVTGTLRGATELEGSDLQLVTRGPNLSLLFDFLGAAMPDTRRYRFTSALTKVGDEWRFTRLKGRFGDSDLTGRFTASLPNDRLLLTADLATQTLDIIDVAPFFGYDPAKIEQQGAAGAIETVQGTPRVLPDTPLRVEAIRNFDARVQYKVKKVRAQYVPISDIDLSLKLDRSVLTLSPLTFAMSGGQVASDIEINARGAPVRTTYDIRLAPTPMGTLLARWGVEQSGTTGTIKGRIQMTGLGDTLHDSLATSNGRIAVILPAGTMWARNVQLSELDIGTFATKMFAGKLKEPVQINCGLIAFTVRNGVAAADPILIDTKKNVMIGRGGFSFRNERLDIAFRADSKKISLFSGQSPIGINGYFAKPGMAVVSPELMARGGAALGLAVVGTPLAAVLAFADVGDAKGAACGPILSGANAVAQRTKRGNPRDDVGQGTTAKDEKGEGSKSEQNSQKKKFLGIF</sequence>
<comment type="caution">
    <text evidence="4">The sequence shown here is derived from an EMBL/GenBank/DDBJ whole genome shotgun (WGS) entry which is preliminary data.</text>
</comment>
<keyword evidence="5" id="KW-1185">Reference proteome</keyword>
<proteinExistence type="predicted"/>
<keyword evidence="2" id="KW-0472">Membrane</keyword>
<dbReference type="Proteomes" id="UP001267638">
    <property type="component" value="Unassembled WGS sequence"/>
</dbReference>
<dbReference type="Pfam" id="PF05170">
    <property type="entry name" value="AsmA"/>
    <property type="match status" value="2"/>
</dbReference>
<feature type="compositionally biased region" description="Basic and acidic residues" evidence="1">
    <location>
        <begin position="695"/>
        <end position="715"/>
    </location>
</feature>